<organism evidence="1 2">
    <name type="scientific">Panicum virgatum</name>
    <name type="common">Blackwell switchgrass</name>
    <dbReference type="NCBI Taxonomy" id="38727"/>
    <lineage>
        <taxon>Eukaryota</taxon>
        <taxon>Viridiplantae</taxon>
        <taxon>Streptophyta</taxon>
        <taxon>Embryophyta</taxon>
        <taxon>Tracheophyta</taxon>
        <taxon>Spermatophyta</taxon>
        <taxon>Magnoliopsida</taxon>
        <taxon>Liliopsida</taxon>
        <taxon>Poales</taxon>
        <taxon>Poaceae</taxon>
        <taxon>PACMAD clade</taxon>
        <taxon>Panicoideae</taxon>
        <taxon>Panicodae</taxon>
        <taxon>Paniceae</taxon>
        <taxon>Panicinae</taxon>
        <taxon>Panicum</taxon>
        <taxon>Panicum sect. Hiantes</taxon>
    </lineage>
</organism>
<evidence type="ECO:0000313" key="2">
    <source>
        <dbReference type="Proteomes" id="UP000823388"/>
    </source>
</evidence>
<accession>A0A8T0SHH7</accession>
<dbReference type="EMBL" id="CM029045">
    <property type="protein sequence ID" value="KAG2597707.1"/>
    <property type="molecule type" value="Genomic_DNA"/>
</dbReference>
<sequence>MRGVRELRLRPGLVDPVGRTALKAGEGRICGGSFDASAQRRPIAVCPGQARALQSLLVAFIAQYKQCRRRICAKHLQHSVLYLLSVAKGSK</sequence>
<comment type="caution">
    <text evidence="1">The sequence shown here is derived from an EMBL/GenBank/DDBJ whole genome shotgun (WGS) entry which is preliminary data.</text>
</comment>
<dbReference type="AlphaFoldDB" id="A0A8T0SHH7"/>
<name>A0A8T0SHH7_PANVG</name>
<dbReference type="Proteomes" id="UP000823388">
    <property type="component" value="Chromosome 5K"/>
</dbReference>
<proteinExistence type="predicted"/>
<gene>
    <name evidence="1" type="ORF">PVAP13_5KG245107</name>
</gene>
<protein>
    <submittedName>
        <fullName evidence="1">Uncharacterized protein</fullName>
    </submittedName>
</protein>
<keyword evidence="2" id="KW-1185">Reference proteome</keyword>
<reference evidence="1" key="1">
    <citation type="submission" date="2020-05" db="EMBL/GenBank/DDBJ databases">
        <title>WGS assembly of Panicum virgatum.</title>
        <authorList>
            <person name="Lovell J.T."/>
            <person name="Jenkins J."/>
            <person name="Shu S."/>
            <person name="Juenger T.E."/>
            <person name="Schmutz J."/>
        </authorList>
    </citation>
    <scope>NUCLEOTIDE SEQUENCE</scope>
    <source>
        <strain evidence="1">AP13</strain>
    </source>
</reference>
<evidence type="ECO:0000313" key="1">
    <source>
        <dbReference type="EMBL" id="KAG2597707.1"/>
    </source>
</evidence>